<sequence>MSETYVLVLKNIKCNFSEVPWKLWSDCLLRHLYNSTTA</sequence>
<accession>A0A2C9WG13</accession>
<protein>
    <submittedName>
        <fullName evidence="1">Uncharacterized protein</fullName>
    </submittedName>
</protein>
<proteinExistence type="predicted"/>
<dbReference type="AlphaFoldDB" id="A0A2C9WG13"/>
<gene>
    <name evidence="1" type="ORF">MANES_02G213800</name>
</gene>
<name>A0A2C9WG13_MANES</name>
<evidence type="ECO:0000313" key="1">
    <source>
        <dbReference type="EMBL" id="OAY58873.1"/>
    </source>
</evidence>
<organism evidence="1">
    <name type="scientific">Manihot esculenta</name>
    <name type="common">Cassava</name>
    <name type="synonym">Jatropha manihot</name>
    <dbReference type="NCBI Taxonomy" id="3983"/>
    <lineage>
        <taxon>Eukaryota</taxon>
        <taxon>Viridiplantae</taxon>
        <taxon>Streptophyta</taxon>
        <taxon>Embryophyta</taxon>
        <taxon>Tracheophyta</taxon>
        <taxon>Spermatophyta</taxon>
        <taxon>Magnoliopsida</taxon>
        <taxon>eudicotyledons</taxon>
        <taxon>Gunneridae</taxon>
        <taxon>Pentapetalae</taxon>
        <taxon>rosids</taxon>
        <taxon>fabids</taxon>
        <taxon>Malpighiales</taxon>
        <taxon>Euphorbiaceae</taxon>
        <taxon>Crotonoideae</taxon>
        <taxon>Manihoteae</taxon>
        <taxon>Manihot</taxon>
    </lineage>
</organism>
<reference evidence="1" key="1">
    <citation type="submission" date="2016-02" db="EMBL/GenBank/DDBJ databases">
        <title>WGS assembly of Manihot esculenta.</title>
        <authorList>
            <person name="Bredeson J.V."/>
            <person name="Prochnik S.E."/>
            <person name="Lyons J.B."/>
            <person name="Schmutz J."/>
            <person name="Grimwood J."/>
            <person name="Vrebalov J."/>
            <person name="Bart R.S."/>
            <person name="Amuge T."/>
            <person name="Ferguson M.E."/>
            <person name="Green R."/>
            <person name="Putnam N."/>
            <person name="Stites J."/>
            <person name="Rounsley S."/>
            <person name="Rokhsar D.S."/>
        </authorList>
    </citation>
    <scope>NUCLEOTIDE SEQUENCE [LARGE SCALE GENOMIC DNA]</scope>
    <source>
        <tissue evidence="1">Leaf</tissue>
    </source>
</reference>
<dbReference type="EMBL" id="CM004388">
    <property type="protein sequence ID" value="OAY58873.1"/>
    <property type="molecule type" value="Genomic_DNA"/>
</dbReference>